<reference evidence="1 2" key="1">
    <citation type="submission" date="2020-01" db="EMBL/GenBank/DDBJ databases">
        <title>Polyphasic characterisation and genomic insights into a novel alkali tolerant bacterium VR-M41.</title>
        <authorList>
            <person name="Vemuluri V.R."/>
        </authorList>
    </citation>
    <scope>NUCLEOTIDE SEQUENCE [LARGE SCALE GENOMIC DNA]</scope>
    <source>
        <strain evidence="1 2">VR-M41</strain>
    </source>
</reference>
<evidence type="ECO:0000313" key="1">
    <source>
        <dbReference type="EMBL" id="NGZ74071.1"/>
    </source>
</evidence>
<proteinExistence type="predicted"/>
<comment type="caution">
    <text evidence="1">The sequence shown here is derived from an EMBL/GenBank/DDBJ whole genome shotgun (WGS) entry which is preliminary data.</text>
</comment>
<organism evidence="1 2">
    <name type="scientific">Saccharibacillus alkalitolerans</name>
    <dbReference type="NCBI Taxonomy" id="2705290"/>
    <lineage>
        <taxon>Bacteria</taxon>
        <taxon>Bacillati</taxon>
        <taxon>Bacillota</taxon>
        <taxon>Bacilli</taxon>
        <taxon>Bacillales</taxon>
        <taxon>Paenibacillaceae</taxon>
        <taxon>Saccharibacillus</taxon>
    </lineage>
</organism>
<evidence type="ECO:0000313" key="2">
    <source>
        <dbReference type="Proteomes" id="UP000800303"/>
    </source>
</evidence>
<protein>
    <recommendedName>
        <fullName evidence="3">DUF4868 domain-containing protein</fullName>
    </recommendedName>
</protein>
<sequence>MTLQKIWVCTSKSAKLHRICLLQTDNDIREDIFKSFEDDLQTQQQNESSIVRFADSALIDDIPYFISLSDIATDDYLQPFKEKVTEILDNPSTEVIRFSNNPTNAQGISNLEENEAIKFIIAQSNESLYFLEVPKSSVIKHRLVLTLGITQNSTVLKVPKGIQVPAEVTARVSCADRKLFVYDVNKFERMLTLNENQKAKSFTILDKFVSGEFKISSEDYTFTGLGAQDVRDELKKSIRATRRLAKYKPDPSPYSINKIKDAVNKLDSSLQVSFDDSSKTIHVTADTAKTFVAIIYNSIVERLITGKVELAI</sequence>
<gene>
    <name evidence="1" type="ORF">GYN08_02000</name>
</gene>
<dbReference type="RefSeq" id="WP_166272001.1">
    <property type="nucleotide sequence ID" value="NZ_JAAFGS010000001.1"/>
</dbReference>
<dbReference type="Proteomes" id="UP000800303">
    <property type="component" value="Unassembled WGS sequence"/>
</dbReference>
<evidence type="ECO:0008006" key="3">
    <source>
        <dbReference type="Google" id="ProtNLM"/>
    </source>
</evidence>
<keyword evidence="2" id="KW-1185">Reference proteome</keyword>
<dbReference type="EMBL" id="JAAFGS010000001">
    <property type="protein sequence ID" value="NGZ74071.1"/>
    <property type="molecule type" value="Genomic_DNA"/>
</dbReference>
<accession>A0ABX0EZJ8</accession>
<name>A0ABX0EZJ8_9BACL</name>